<dbReference type="SUPFAM" id="SSF52833">
    <property type="entry name" value="Thioredoxin-like"/>
    <property type="match status" value="1"/>
</dbReference>
<dbReference type="Gene3D" id="3.40.30.10">
    <property type="entry name" value="Glutaredoxin"/>
    <property type="match status" value="1"/>
</dbReference>
<sequence>MKKNRFLRFSVTSFTLALVTFSLWNCQSVKKTQKQAHKFTSKEIDGMLVGQVSKEQLKDFAPWYAENHRYHELNENLIQNFKKALKKYDIEVFMGTWCPDSHREVPAFFRILETANYPAKKVKLYAVNRKKETGLDAEKGKKITHVPTFIFHQNGKEVARIVESPIHSLEQDIQDIVNGNPQTPHYAD</sequence>
<feature type="domain" description="Thioredoxin" evidence="1">
    <location>
        <begin position="30"/>
        <end position="182"/>
    </location>
</feature>
<dbReference type="EMBL" id="UNSC01000001">
    <property type="protein sequence ID" value="SZD71172.1"/>
    <property type="molecule type" value="Genomic_DNA"/>
</dbReference>
<dbReference type="Pfam" id="PF14595">
    <property type="entry name" value="Thioredoxin_9"/>
    <property type="match status" value="1"/>
</dbReference>
<gene>
    <name evidence="2" type="ORF">SAMEA104719789_00267</name>
</gene>
<dbReference type="InterPro" id="IPR013766">
    <property type="entry name" value="Thioredoxin_domain"/>
</dbReference>
<name>A0A383TU22_9FLAO</name>
<dbReference type="InterPro" id="IPR036249">
    <property type="entry name" value="Thioredoxin-like_sf"/>
</dbReference>
<evidence type="ECO:0000259" key="1">
    <source>
        <dbReference type="PROSITE" id="PS51352"/>
    </source>
</evidence>
<organism evidence="2 3">
    <name type="scientific">Candidatus Ornithobacterium hominis</name>
    <dbReference type="NCBI Taxonomy" id="2497989"/>
    <lineage>
        <taxon>Bacteria</taxon>
        <taxon>Pseudomonadati</taxon>
        <taxon>Bacteroidota</taxon>
        <taxon>Flavobacteriia</taxon>
        <taxon>Flavobacteriales</taxon>
        <taxon>Weeksellaceae</taxon>
        <taxon>Ornithobacterium</taxon>
    </lineage>
</organism>
<dbReference type="RefSeq" id="WP_119058825.1">
    <property type="nucleotide sequence ID" value="NZ_UNSC01000001.1"/>
</dbReference>
<evidence type="ECO:0000313" key="2">
    <source>
        <dbReference type="EMBL" id="SZD71172.1"/>
    </source>
</evidence>
<dbReference type="AlphaFoldDB" id="A0A383TU22"/>
<keyword evidence="3" id="KW-1185">Reference proteome</keyword>
<evidence type="ECO:0000313" key="3">
    <source>
        <dbReference type="Proteomes" id="UP000262142"/>
    </source>
</evidence>
<dbReference type="OrthoDB" id="6398367at2"/>
<dbReference type="Proteomes" id="UP000262142">
    <property type="component" value="Unassembled WGS sequence"/>
</dbReference>
<dbReference type="PROSITE" id="PS51352">
    <property type="entry name" value="THIOREDOXIN_2"/>
    <property type="match status" value="1"/>
</dbReference>
<accession>A0A383TU22</accession>
<protein>
    <recommendedName>
        <fullName evidence="1">Thioredoxin domain-containing protein</fullName>
    </recommendedName>
</protein>
<proteinExistence type="predicted"/>
<reference evidence="2 3" key="1">
    <citation type="submission" date="2018-09" db="EMBL/GenBank/DDBJ databases">
        <authorList>
            <consortium name="Pathogen Informatics"/>
        </authorList>
    </citation>
    <scope>NUCLEOTIDE SEQUENCE [LARGE SCALE GENOMIC DNA]</scope>
    <source>
        <strain evidence="2 3">OH-22767</strain>
    </source>
</reference>
<dbReference type="CDD" id="cd02947">
    <property type="entry name" value="TRX_family"/>
    <property type="match status" value="1"/>
</dbReference>